<evidence type="ECO:0000313" key="1">
    <source>
        <dbReference type="EMBL" id="KAI4802111.1"/>
    </source>
</evidence>
<evidence type="ECO:0000313" key="2">
    <source>
        <dbReference type="Proteomes" id="UP001057452"/>
    </source>
</evidence>
<keyword evidence="2" id="KW-1185">Reference proteome</keyword>
<organism evidence="1 2">
    <name type="scientific">Chaenocephalus aceratus</name>
    <name type="common">Blackfin icefish</name>
    <name type="synonym">Chaenichthys aceratus</name>
    <dbReference type="NCBI Taxonomy" id="36190"/>
    <lineage>
        <taxon>Eukaryota</taxon>
        <taxon>Metazoa</taxon>
        <taxon>Chordata</taxon>
        <taxon>Craniata</taxon>
        <taxon>Vertebrata</taxon>
        <taxon>Euteleostomi</taxon>
        <taxon>Actinopterygii</taxon>
        <taxon>Neopterygii</taxon>
        <taxon>Teleostei</taxon>
        <taxon>Neoteleostei</taxon>
        <taxon>Acanthomorphata</taxon>
        <taxon>Eupercaria</taxon>
        <taxon>Perciformes</taxon>
        <taxon>Notothenioidei</taxon>
        <taxon>Channichthyidae</taxon>
        <taxon>Chaenocephalus</taxon>
    </lineage>
</organism>
<gene>
    <name evidence="1" type="ORF">KUCAC02_019969</name>
</gene>
<protein>
    <submittedName>
        <fullName evidence="1">Uncharacterized protein</fullName>
    </submittedName>
</protein>
<sequence>CVLIVSMSHLARAPQALRPEAYFLSLMKQSWGLCRPAPRAVQTAPGSQSDGGPPLHFYSSAPLSQQGALSLQQRSRFSQTKKQTSSKRIRYISRLASRRTSCLTVGCKKSSGSFWFTSQQQEDLQCVGCEGRGRKVFILGGGQSRGSEARPTEIQTHIHIPHFGLDNLTLSSSSTLRSCSNQDSNWFPSLSLRSEITSVRKELKESIGPLQAKVEQHGQTVLELERAATDHSGRITELEAT</sequence>
<dbReference type="Proteomes" id="UP001057452">
    <property type="component" value="Chromosome 24"/>
</dbReference>
<comment type="caution">
    <text evidence="1">The sequence shown here is derived from an EMBL/GenBank/DDBJ whole genome shotgun (WGS) entry which is preliminary data.</text>
</comment>
<name>A0ACB9VRS1_CHAAC</name>
<accession>A0ACB9VRS1</accession>
<dbReference type="EMBL" id="CM043808">
    <property type="protein sequence ID" value="KAI4802111.1"/>
    <property type="molecule type" value="Genomic_DNA"/>
</dbReference>
<reference evidence="1" key="1">
    <citation type="submission" date="2022-05" db="EMBL/GenBank/DDBJ databases">
        <title>Chromosome-level genome of Chaenocephalus aceratus.</title>
        <authorList>
            <person name="Park H."/>
        </authorList>
    </citation>
    <scope>NUCLEOTIDE SEQUENCE</scope>
    <source>
        <strain evidence="1">KU_202001</strain>
    </source>
</reference>
<proteinExistence type="predicted"/>
<feature type="non-terminal residue" evidence="1">
    <location>
        <position position="1"/>
    </location>
</feature>
<feature type="non-terminal residue" evidence="1">
    <location>
        <position position="241"/>
    </location>
</feature>